<reference evidence="1" key="1">
    <citation type="submission" date="2023-05" db="EMBL/GenBank/DDBJ databases">
        <authorList>
            <consortium name="ELIXIR-Norway"/>
        </authorList>
    </citation>
    <scope>NUCLEOTIDE SEQUENCE</scope>
</reference>
<protein>
    <submittedName>
        <fullName evidence="1">Uncharacterized protein</fullName>
    </submittedName>
</protein>
<sequence length="104" mass="11116">MLGLKMAPTTSCPWKPVTPEAEDGRSPAGVPVESQWSEEGESLAPCAQIVGGRDLGCRCCPSQAQSMPLAQYPGLKLASCLHPPPHDTQANVRLLLQDAYFLDP</sequence>
<evidence type="ECO:0000313" key="2">
    <source>
        <dbReference type="Proteomes" id="UP001162501"/>
    </source>
</evidence>
<dbReference type="EMBL" id="OX596104">
    <property type="protein sequence ID" value="CAN0037369.1"/>
    <property type="molecule type" value="Genomic_DNA"/>
</dbReference>
<gene>
    <name evidence="1" type="ORF">MRATA1EN22A_LOCUS11106</name>
</gene>
<accession>A0AC59YWJ7</accession>
<name>A0AC59YWJ7_RANTA</name>
<evidence type="ECO:0000313" key="1">
    <source>
        <dbReference type="EMBL" id="CAN0037369.1"/>
    </source>
</evidence>
<dbReference type="Proteomes" id="UP001162501">
    <property type="component" value="Chromosome 20"/>
</dbReference>
<proteinExistence type="predicted"/>
<reference evidence="1" key="2">
    <citation type="submission" date="2025-03" db="EMBL/GenBank/DDBJ databases">
        <authorList>
            <consortium name="ELIXIR-Norway"/>
            <consortium name="Elixir Norway"/>
        </authorList>
    </citation>
    <scope>NUCLEOTIDE SEQUENCE</scope>
</reference>
<organism evidence="1 2">
    <name type="scientific">Rangifer tarandus platyrhynchus</name>
    <name type="common">Svalbard reindeer</name>
    <dbReference type="NCBI Taxonomy" id="3082113"/>
    <lineage>
        <taxon>Eukaryota</taxon>
        <taxon>Metazoa</taxon>
        <taxon>Chordata</taxon>
        <taxon>Craniata</taxon>
        <taxon>Vertebrata</taxon>
        <taxon>Euteleostomi</taxon>
        <taxon>Mammalia</taxon>
        <taxon>Eutheria</taxon>
        <taxon>Laurasiatheria</taxon>
        <taxon>Artiodactyla</taxon>
        <taxon>Ruminantia</taxon>
        <taxon>Pecora</taxon>
        <taxon>Cervidae</taxon>
        <taxon>Odocoileinae</taxon>
        <taxon>Rangifer</taxon>
    </lineage>
</organism>